<feature type="domain" description="PAC" evidence="4">
    <location>
        <begin position="372"/>
        <end position="426"/>
    </location>
</feature>
<dbReference type="PANTHER" id="PTHR44757:SF2">
    <property type="entry name" value="BIOFILM ARCHITECTURE MAINTENANCE PROTEIN MBAA"/>
    <property type="match status" value="1"/>
</dbReference>
<dbReference type="Pfam" id="PF00563">
    <property type="entry name" value="EAL"/>
    <property type="match status" value="1"/>
</dbReference>
<dbReference type="SMART" id="SM00062">
    <property type="entry name" value="PBPb"/>
    <property type="match status" value="1"/>
</dbReference>
<dbReference type="InterPro" id="IPR043128">
    <property type="entry name" value="Rev_trsase/Diguanyl_cyclase"/>
</dbReference>
<keyword evidence="8" id="KW-1185">Reference proteome</keyword>
<evidence type="ECO:0000259" key="3">
    <source>
        <dbReference type="PROSITE" id="PS50112"/>
    </source>
</evidence>
<dbReference type="Pfam" id="PF09084">
    <property type="entry name" value="NMT1"/>
    <property type="match status" value="1"/>
</dbReference>
<sequence>MLHKPLLHRVLIQSLILISAGCLASAALAAPREVRVGVYQNEPKIFLDAKQQPSGILGELLQAMAQKEDWTLVSVPCEWQACLDALQAGSIDLMPDVAYSEQRAKLMDFHTTPSLLSWSQLYKHSGVNINTALDLNGKRVAVLEGSVQQDYLKNLVQGFGLKTELVPVQSFKEAFEQTADHTVDAAAVNRFFGDLQSGRYQLEPTPILFQPAKVFYATAQGRNADLLAAIENHLAPWQAQSDSPYFNVMNRWMAPASKSVIPDTVWWSLGILGAMLSVAVGVGFLLRRQVADTAWHLRSSEDRLSTILNSVDAYIYIKDPQLRYQYVNRKVADLFHTTPADAIGKTDSDFFDATTVAKLRVNDLRVVEQGERIDEEEVNRSADGKVTNTYLSIKLPLRRPDGSVYALCGISTDVTKHKQAEAVIHQLAFYDPLTQLPNRRLLSERLGQAIAVHARDREWGALLFIDVDNFKDLNDSRGHLVGDQLLCQIATRLEGCTRIEDTLARQGGDEFVVMLQAMSANLPEAVQQTRLVAQKILHALAQPYTLDGHLYQTTVSIGIALFSGPETEQDELFRQADLAMYRAKADGRNTVCFFNPEMQAQVRARTVLESDMRQALAAEQFLLYYQPQIDSAGQQTGVEALVRWQHPQRGLVPPAEFIPLAEMSGLILPLGRWILLTACRQLVRWSADAGTAHWRAAVNISARQFRQADFVQQVQSALQETGANPQLLELELTESQLVEDIDSVVEKMAALKALGVRFSLDDFGTGYSSLSILKRLPLDKLKIDQSFVRDLLTDPQDASIVRAIVTLGTSLELQVIAEGVETTEQRDALLALGCQHFQGYLFGRPAPP</sequence>
<organism evidence="7 8">
    <name type="scientific">Rhodoferax ferrireducens</name>
    <dbReference type="NCBI Taxonomy" id="192843"/>
    <lineage>
        <taxon>Bacteria</taxon>
        <taxon>Pseudomonadati</taxon>
        <taxon>Pseudomonadota</taxon>
        <taxon>Betaproteobacteria</taxon>
        <taxon>Burkholderiales</taxon>
        <taxon>Comamonadaceae</taxon>
        <taxon>Rhodoferax</taxon>
    </lineage>
</organism>
<dbReference type="CDD" id="cd01949">
    <property type="entry name" value="GGDEF"/>
    <property type="match status" value="1"/>
</dbReference>
<accession>A0ABU2C5B5</accession>
<dbReference type="InterPro" id="IPR015168">
    <property type="entry name" value="SsuA/THI5"/>
</dbReference>
<dbReference type="SMART" id="SM00267">
    <property type="entry name" value="GGDEF"/>
    <property type="match status" value="1"/>
</dbReference>
<gene>
    <name evidence="7" type="ORF">J2X19_001170</name>
</gene>
<dbReference type="Pfam" id="PF00990">
    <property type="entry name" value="GGDEF"/>
    <property type="match status" value="1"/>
</dbReference>
<evidence type="ECO:0000259" key="6">
    <source>
        <dbReference type="PROSITE" id="PS50887"/>
    </source>
</evidence>
<dbReference type="PROSITE" id="PS50113">
    <property type="entry name" value="PAC"/>
    <property type="match status" value="1"/>
</dbReference>
<dbReference type="Pfam" id="PF08448">
    <property type="entry name" value="PAS_4"/>
    <property type="match status" value="1"/>
</dbReference>
<dbReference type="SUPFAM" id="SSF53850">
    <property type="entry name" value="Periplasmic binding protein-like II"/>
    <property type="match status" value="1"/>
</dbReference>
<dbReference type="SUPFAM" id="SSF141868">
    <property type="entry name" value="EAL domain-like"/>
    <property type="match status" value="1"/>
</dbReference>
<evidence type="ECO:0000259" key="4">
    <source>
        <dbReference type="PROSITE" id="PS50113"/>
    </source>
</evidence>
<dbReference type="PROSITE" id="PS51257">
    <property type="entry name" value="PROKAR_LIPOPROTEIN"/>
    <property type="match status" value="1"/>
</dbReference>
<dbReference type="Gene3D" id="3.20.20.450">
    <property type="entry name" value="EAL domain"/>
    <property type="match status" value="1"/>
</dbReference>
<evidence type="ECO:0000313" key="7">
    <source>
        <dbReference type="EMBL" id="MDR7376512.1"/>
    </source>
</evidence>
<dbReference type="NCBIfam" id="TIGR00254">
    <property type="entry name" value="GGDEF"/>
    <property type="match status" value="1"/>
</dbReference>
<dbReference type="SUPFAM" id="SSF55073">
    <property type="entry name" value="Nucleotide cyclase"/>
    <property type="match status" value="1"/>
</dbReference>
<name>A0ABU2C5B5_9BURK</name>
<dbReference type="SMART" id="SM00091">
    <property type="entry name" value="PAS"/>
    <property type="match status" value="1"/>
</dbReference>
<dbReference type="EMBL" id="JAVDXT010000001">
    <property type="protein sequence ID" value="MDR7376512.1"/>
    <property type="molecule type" value="Genomic_DNA"/>
</dbReference>
<dbReference type="Proteomes" id="UP001180487">
    <property type="component" value="Unassembled WGS sequence"/>
</dbReference>
<dbReference type="SMART" id="SM00052">
    <property type="entry name" value="EAL"/>
    <property type="match status" value="1"/>
</dbReference>
<dbReference type="RefSeq" id="WP_310371492.1">
    <property type="nucleotide sequence ID" value="NZ_JAVDXT010000001.1"/>
</dbReference>
<dbReference type="InterPro" id="IPR052155">
    <property type="entry name" value="Biofilm_reg_signaling"/>
</dbReference>
<dbReference type="Pfam" id="PF00497">
    <property type="entry name" value="SBP_bac_3"/>
    <property type="match status" value="1"/>
</dbReference>
<reference evidence="7 8" key="1">
    <citation type="submission" date="2023-07" db="EMBL/GenBank/DDBJ databases">
        <title>Sorghum-associated microbial communities from plants grown in Nebraska, USA.</title>
        <authorList>
            <person name="Schachtman D."/>
        </authorList>
    </citation>
    <scope>NUCLEOTIDE SEQUENCE [LARGE SCALE GENOMIC DNA]</scope>
    <source>
        <strain evidence="7 8">BE313</strain>
    </source>
</reference>
<evidence type="ECO:0000256" key="1">
    <source>
        <dbReference type="SAM" id="Phobius"/>
    </source>
</evidence>
<dbReference type="InterPro" id="IPR001638">
    <property type="entry name" value="Solute-binding_3/MltF_N"/>
</dbReference>
<dbReference type="InterPro" id="IPR035919">
    <property type="entry name" value="EAL_sf"/>
</dbReference>
<dbReference type="InterPro" id="IPR001633">
    <property type="entry name" value="EAL_dom"/>
</dbReference>
<evidence type="ECO:0000256" key="2">
    <source>
        <dbReference type="SAM" id="SignalP"/>
    </source>
</evidence>
<dbReference type="NCBIfam" id="TIGR00229">
    <property type="entry name" value="sensory_box"/>
    <property type="match status" value="1"/>
</dbReference>
<dbReference type="InterPro" id="IPR000160">
    <property type="entry name" value="GGDEF_dom"/>
</dbReference>
<evidence type="ECO:0000313" key="8">
    <source>
        <dbReference type="Proteomes" id="UP001180487"/>
    </source>
</evidence>
<keyword evidence="1" id="KW-0472">Membrane</keyword>
<dbReference type="InterPro" id="IPR000700">
    <property type="entry name" value="PAS-assoc_C"/>
</dbReference>
<feature type="transmembrane region" description="Helical" evidence="1">
    <location>
        <begin position="265"/>
        <end position="286"/>
    </location>
</feature>
<feature type="signal peptide" evidence="2">
    <location>
        <begin position="1"/>
        <end position="29"/>
    </location>
</feature>
<dbReference type="InterPro" id="IPR013656">
    <property type="entry name" value="PAS_4"/>
</dbReference>
<dbReference type="InterPro" id="IPR029787">
    <property type="entry name" value="Nucleotide_cyclase"/>
</dbReference>
<keyword evidence="1" id="KW-0812">Transmembrane</keyword>
<dbReference type="PROSITE" id="PS50112">
    <property type="entry name" value="PAS"/>
    <property type="match status" value="1"/>
</dbReference>
<feature type="domain" description="PAS" evidence="3">
    <location>
        <begin position="300"/>
        <end position="370"/>
    </location>
</feature>
<dbReference type="CDD" id="cd01948">
    <property type="entry name" value="EAL"/>
    <property type="match status" value="1"/>
</dbReference>
<dbReference type="Gene3D" id="3.30.70.270">
    <property type="match status" value="1"/>
</dbReference>
<dbReference type="PROSITE" id="PS50883">
    <property type="entry name" value="EAL"/>
    <property type="match status" value="1"/>
</dbReference>
<dbReference type="Gene3D" id="3.40.190.10">
    <property type="entry name" value="Periplasmic binding protein-like II"/>
    <property type="match status" value="2"/>
</dbReference>
<dbReference type="PANTHER" id="PTHR44757">
    <property type="entry name" value="DIGUANYLATE CYCLASE DGCP"/>
    <property type="match status" value="1"/>
</dbReference>
<feature type="domain" description="EAL" evidence="5">
    <location>
        <begin position="605"/>
        <end position="848"/>
    </location>
</feature>
<feature type="domain" description="GGDEF" evidence="6">
    <location>
        <begin position="458"/>
        <end position="596"/>
    </location>
</feature>
<proteinExistence type="predicted"/>
<dbReference type="InterPro" id="IPR035965">
    <property type="entry name" value="PAS-like_dom_sf"/>
</dbReference>
<evidence type="ECO:0000259" key="5">
    <source>
        <dbReference type="PROSITE" id="PS50883"/>
    </source>
</evidence>
<dbReference type="Gene3D" id="3.30.450.20">
    <property type="entry name" value="PAS domain"/>
    <property type="match status" value="1"/>
</dbReference>
<feature type="chain" id="PRO_5045763724" evidence="2">
    <location>
        <begin position="30"/>
        <end position="848"/>
    </location>
</feature>
<comment type="caution">
    <text evidence="7">The sequence shown here is derived from an EMBL/GenBank/DDBJ whole genome shotgun (WGS) entry which is preliminary data.</text>
</comment>
<dbReference type="CDD" id="cd00130">
    <property type="entry name" value="PAS"/>
    <property type="match status" value="1"/>
</dbReference>
<protein>
    <submittedName>
        <fullName evidence="7">Diguanylate cyclase (GGDEF)-like protein/PAS domain S-box-containing protein</fullName>
    </submittedName>
</protein>
<dbReference type="SUPFAM" id="SSF55785">
    <property type="entry name" value="PYP-like sensor domain (PAS domain)"/>
    <property type="match status" value="1"/>
</dbReference>
<keyword evidence="1" id="KW-1133">Transmembrane helix</keyword>
<dbReference type="InterPro" id="IPR000014">
    <property type="entry name" value="PAS"/>
</dbReference>
<dbReference type="PROSITE" id="PS50887">
    <property type="entry name" value="GGDEF"/>
    <property type="match status" value="1"/>
</dbReference>
<keyword evidence="2" id="KW-0732">Signal</keyword>